<organism evidence="1">
    <name type="scientific">viral metagenome</name>
    <dbReference type="NCBI Taxonomy" id="1070528"/>
    <lineage>
        <taxon>unclassified sequences</taxon>
        <taxon>metagenomes</taxon>
        <taxon>organismal metagenomes</taxon>
    </lineage>
</organism>
<proteinExistence type="predicted"/>
<accession>A0A6C0FAU9</accession>
<sequence>MYLFINHASIWSNLHASVRRMATNKYLKNRKIAYKLHVPNVKKKYVLYNKDLNRVFCSPFHKQPINYKEAFNNKSDCDKKE</sequence>
<dbReference type="EMBL" id="MN738823">
    <property type="protein sequence ID" value="QHT37981.1"/>
    <property type="molecule type" value="Genomic_DNA"/>
</dbReference>
<evidence type="ECO:0000313" key="1">
    <source>
        <dbReference type="EMBL" id="QHT37981.1"/>
    </source>
</evidence>
<name>A0A6C0FAU9_9ZZZZ</name>
<protein>
    <submittedName>
        <fullName evidence="1">Uncharacterized protein</fullName>
    </submittedName>
</protein>
<dbReference type="AlphaFoldDB" id="A0A6C0FAU9"/>
<reference evidence="1" key="1">
    <citation type="journal article" date="2020" name="Nature">
        <title>Giant virus diversity and host interactions through global metagenomics.</title>
        <authorList>
            <person name="Schulz F."/>
            <person name="Roux S."/>
            <person name="Paez-Espino D."/>
            <person name="Jungbluth S."/>
            <person name="Walsh D.A."/>
            <person name="Denef V.J."/>
            <person name="McMahon K.D."/>
            <person name="Konstantinidis K.T."/>
            <person name="Eloe-Fadrosh E.A."/>
            <person name="Kyrpides N.C."/>
            <person name="Woyke T."/>
        </authorList>
    </citation>
    <scope>NUCLEOTIDE SEQUENCE</scope>
    <source>
        <strain evidence="1">GVMAG-S-ERX556049-19</strain>
    </source>
</reference>